<accession>A0A2K1JY24</accession>
<evidence type="ECO:0000313" key="3">
    <source>
        <dbReference type="Proteomes" id="UP000006727"/>
    </source>
</evidence>
<evidence type="ECO:0000313" key="2">
    <source>
        <dbReference type="EnsemblPlants" id="PAC:32901085.CDS.1"/>
    </source>
</evidence>
<dbReference type="EnsemblPlants" id="Pp3c10_7300V3.1">
    <property type="protein sequence ID" value="PAC:32901085.CDS.1"/>
    <property type="gene ID" value="Pp3c10_7300"/>
</dbReference>
<reference evidence="1 3" key="1">
    <citation type="journal article" date="2008" name="Science">
        <title>The Physcomitrella genome reveals evolutionary insights into the conquest of land by plants.</title>
        <authorList>
            <person name="Rensing S."/>
            <person name="Lang D."/>
            <person name="Zimmer A."/>
            <person name="Terry A."/>
            <person name="Salamov A."/>
            <person name="Shapiro H."/>
            <person name="Nishiyama T."/>
            <person name="Perroud P.-F."/>
            <person name="Lindquist E."/>
            <person name="Kamisugi Y."/>
            <person name="Tanahashi T."/>
            <person name="Sakakibara K."/>
            <person name="Fujita T."/>
            <person name="Oishi K."/>
            <person name="Shin-I T."/>
            <person name="Kuroki Y."/>
            <person name="Toyoda A."/>
            <person name="Suzuki Y."/>
            <person name="Hashimoto A."/>
            <person name="Yamaguchi K."/>
            <person name="Sugano A."/>
            <person name="Kohara Y."/>
            <person name="Fujiyama A."/>
            <person name="Anterola A."/>
            <person name="Aoki S."/>
            <person name="Ashton N."/>
            <person name="Barbazuk W.B."/>
            <person name="Barker E."/>
            <person name="Bennetzen J."/>
            <person name="Bezanilla M."/>
            <person name="Blankenship R."/>
            <person name="Cho S.H."/>
            <person name="Dutcher S."/>
            <person name="Estelle M."/>
            <person name="Fawcett J.A."/>
            <person name="Gundlach H."/>
            <person name="Hanada K."/>
            <person name="Heyl A."/>
            <person name="Hicks K.A."/>
            <person name="Hugh J."/>
            <person name="Lohr M."/>
            <person name="Mayer K."/>
            <person name="Melkozernov A."/>
            <person name="Murata T."/>
            <person name="Nelson D."/>
            <person name="Pils B."/>
            <person name="Prigge M."/>
            <person name="Reiss B."/>
            <person name="Renner T."/>
            <person name="Rombauts S."/>
            <person name="Rushton P."/>
            <person name="Sanderfoot A."/>
            <person name="Schween G."/>
            <person name="Shiu S.-H."/>
            <person name="Stueber K."/>
            <person name="Theodoulou F.L."/>
            <person name="Tu H."/>
            <person name="Van de Peer Y."/>
            <person name="Verrier P.J."/>
            <person name="Waters E."/>
            <person name="Wood A."/>
            <person name="Yang L."/>
            <person name="Cove D."/>
            <person name="Cuming A."/>
            <person name="Hasebe M."/>
            <person name="Lucas S."/>
            <person name="Mishler D.B."/>
            <person name="Reski R."/>
            <person name="Grigoriev I."/>
            <person name="Quatrano R.S."/>
            <person name="Boore J.L."/>
        </authorList>
    </citation>
    <scope>NUCLEOTIDE SEQUENCE [LARGE SCALE GENOMIC DNA]</scope>
    <source>
        <strain evidence="2 3">cv. Gransden 2004</strain>
    </source>
</reference>
<dbReference type="EnsemblPlants" id="Pp3c10_7300V3.2">
    <property type="protein sequence ID" value="PAC:32901086.CDS.1"/>
    <property type="gene ID" value="Pp3c10_7300"/>
</dbReference>
<dbReference type="AlphaFoldDB" id="A0A2K1JY24"/>
<dbReference type="Proteomes" id="UP000006727">
    <property type="component" value="Chromosome 10"/>
</dbReference>
<name>A0A2K1JY24_PHYPA</name>
<keyword evidence="3" id="KW-1185">Reference proteome</keyword>
<proteinExistence type="predicted"/>
<dbReference type="Gramene" id="Pp3c10_7300V3.1">
    <property type="protein sequence ID" value="PAC:32901085.CDS.1"/>
    <property type="gene ID" value="Pp3c10_7300"/>
</dbReference>
<reference evidence="2" key="3">
    <citation type="submission" date="2020-12" db="UniProtKB">
        <authorList>
            <consortium name="EnsemblPlants"/>
        </authorList>
    </citation>
    <scope>IDENTIFICATION</scope>
</reference>
<organism evidence="1">
    <name type="scientific">Physcomitrium patens</name>
    <name type="common">Spreading-leaved earth moss</name>
    <name type="synonym">Physcomitrella patens</name>
    <dbReference type="NCBI Taxonomy" id="3218"/>
    <lineage>
        <taxon>Eukaryota</taxon>
        <taxon>Viridiplantae</taxon>
        <taxon>Streptophyta</taxon>
        <taxon>Embryophyta</taxon>
        <taxon>Bryophyta</taxon>
        <taxon>Bryophytina</taxon>
        <taxon>Bryopsida</taxon>
        <taxon>Funariidae</taxon>
        <taxon>Funariales</taxon>
        <taxon>Funariaceae</taxon>
        <taxon>Physcomitrium</taxon>
    </lineage>
</organism>
<reference evidence="1 3" key="2">
    <citation type="journal article" date="2018" name="Plant J.">
        <title>The Physcomitrella patens chromosome-scale assembly reveals moss genome structure and evolution.</title>
        <authorList>
            <person name="Lang D."/>
            <person name="Ullrich K.K."/>
            <person name="Murat F."/>
            <person name="Fuchs J."/>
            <person name="Jenkins J."/>
            <person name="Haas F.B."/>
            <person name="Piednoel M."/>
            <person name="Gundlach H."/>
            <person name="Van Bel M."/>
            <person name="Meyberg R."/>
            <person name="Vives C."/>
            <person name="Morata J."/>
            <person name="Symeonidi A."/>
            <person name="Hiss M."/>
            <person name="Muchero W."/>
            <person name="Kamisugi Y."/>
            <person name="Saleh O."/>
            <person name="Blanc G."/>
            <person name="Decker E.L."/>
            <person name="van Gessel N."/>
            <person name="Grimwood J."/>
            <person name="Hayes R.D."/>
            <person name="Graham S.W."/>
            <person name="Gunter L.E."/>
            <person name="McDaniel S.F."/>
            <person name="Hoernstein S.N.W."/>
            <person name="Larsson A."/>
            <person name="Li F.W."/>
            <person name="Perroud P.F."/>
            <person name="Phillips J."/>
            <person name="Ranjan P."/>
            <person name="Rokshar D.S."/>
            <person name="Rothfels C.J."/>
            <person name="Schneider L."/>
            <person name="Shu S."/>
            <person name="Stevenson D.W."/>
            <person name="Thummler F."/>
            <person name="Tillich M."/>
            <person name="Villarreal Aguilar J.C."/>
            <person name="Widiez T."/>
            <person name="Wong G.K."/>
            <person name="Wymore A."/>
            <person name="Zhang Y."/>
            <person name="Zimmer A.D."/>
            <person name="Quatrano R.S."/>
            <person name="Mayer K.F.X."/>
            <person name="Goodstein D."/>
            <person name="Casacuberta J.M."/>
            <person name="Vandepoele K."/>
            <person name="Reski R."/>
            <person name="Cuming A.C."/>
            <person name="Tuskan G.A."/>
            <person name="Maumus F."/>
            <person name="Salse J."/>
            <person name="Schmutz J."/>
            <person name="Rensing S.A."/>
        </authorList>
    </citation>
    <scope>NUCLEOTIDE SEQUENCE [LARGE SCALE GENOMIC DNA]</scope>
    <source>
        <strain evidence="2 3">cv. Gransden 2004</strain>
    </source>
</reference>
<evidence type="ECO:0000313" key="1">
    <source>
        <dbReference type="EMBL" id="PNR46426.1"/>
    </source>
</evidence>
<dbReference type="Gramene" id="Pp3c10_7300V3.2">
    <property type="protein sequence ID" value="PAC:32901086.CDS.1"/>
    <property type="gene ID" value="Pp3c10_7300"/>
</dbReference>
<protein>
    <submittedName>
        <fullName evidence="1 2">Uncharacterized protein</fullName>
    </submittedName>
</protein>
<dbReference type="EMBL" id="ABEU02000010">
    <property type="protein sequence ID" value="PNR46426.1"/>
    <property type="molecule type" value="Genomic_DNA"/>
</dbReference>
<dbReference type="InParanoid" id="A0A2K1JY24"/>
<gene>
    <name evidence="1" type="ORF">PHYPA_013545</name>
</gene>
<sequence>MIGAISTPVHRCTPLRRNVIPSAVFGPMLHHVHFNPADYFSRRYSVGHHRFRQQPKRAMHPRRSLEPAARLVITITKLLLRGQAINSVEPVGPNADTQN</sequence>